<dbReference type="Ensembl" id="ENSSSCT00025035213.1">
    <property type="protein sequence ID" value="ENSSSCP00025014686.1"/>
    <property type="gene ID" value="ENSSSCG00025025507.1"/>
</dbReference>
<reference evidence="1" key="1">
    <citation type="submission" date="2025-08" db="UniProtKB">
        <authorList>
            <consortium name="Ensembl"/>
        </authorList>
    </citation>
    <scope>IDENTIFICATION</scope>
</reference>
<sequence length="121" mass="13468">MLQLVISVDTEAGCNFELYMSYPILHLQAFPPGALHPLPKRQALEKSNGASTVFNPSVLHYQQALTSAQLQQHTAFIPTDHSEIISRNGMECQESALRITKHCYCTYYPVSSSIELPQTAC</sequence>
<proteinExistence type="predicted"/>
<dbReference type="AlphaFoldDB" id="A0A8D0ULZ0"/>
<protein>
    <submittedName>
        <fullName evidence="1">Muscleblind like splicing regulator 2</fullName>
    </submittedName>
</protein>
<accession>A0A8D0ULZ0</accession>
<dbReference type="Proteomes" id="UP000694727">
    <property type="component" value="Unplaced"/>
</dbReference>
<gene>
    <name evidence="1" type="primary">MBNL2</name>
</gene>
<name>A0A8D0ULZ0_PIG</name>
<evidence type="ECO:0000313" key="2">
    <source>
        <dbReference type="Proteomes" id="UP000694727"/>
    </source>
</evidence>
<organism evidence="1 2">
    <name type="scientific">Sus scrofa</name>
    <name type="common">Pig</name>
    <dbReference type="NCBI Taxonomy" id="9823"/>
    <lineage>
        <taxon>Eukaryota</taxon>
        <taxon>Metazoa</taxon>
        <taxon>Chordata</taxon>
        <taxon>Craniata</taxon>
        <taxon>Vertebrata</taxon>
        <taxon>Euteleostomi</taxon>
        <taxon>Mammalia</taxon>
        <taxon>Eutheria</taxon>
        <taxon>Laurasiatheria</taxon>
        <taxon>Artiodactyla</taxon>
        <taxon>Suina</taxon>
        <taxon>Suidae</taxon>
        <taxon>Sus</taxon>
    </lineage>
</organism>
<evidence type="ECO:0000313" key="1">
    <source>
        <dbReference type="Ensembl" id="ENSSSCP00025014686.1"/>
    </source>
</evidence>